<name>W4K118_HETIT</name>
<reference evidence="2 3" key="1">
    <citation type="journal article" date="2012" name="New Phytol.">
        <title>Insight into trade-off between wood decay and parasitism from the genome of a fungal forest pathogen.</title>
        <authorList>
            <person name="Olson A."/>
            <person name="Aerts A."/>
            <person name="Asiegbu F."/>
            <person name="Belbahri L."/>
            <person name="Bouzid O."/>
            <person name="Broberg A."/>
            <person name="Canback B."/>
            <person name="Coutinho P.M."/>
            <person name="Cullen D."/>
            <person name="Dalman K."/>
            <person name="Deflorio G."/>
            <person name="van Diepen L.T."/>
            <person name="Dunand C."/>
            <person name="Duplessis S."/>
            <person name="Durling M."/>
            <person name="Gonthier P."/>
            <person name="Grimwood J."/>
            <person name="Fossdal C.G."/>
            <person name="Hansson D."/>
            <person name="Henrissat B."/>
            <person name="Hietala A."/>
            <person name="Himmelstrand K."/>
            <person name="Hoffmeister D."/>
            <person name="Hogberg N."/>
            <person name="James T.Y."/>
            <person name="Karlsson M."/>
            <person name="Kohler A."/>
            <person name="Kues U."/>
            <person name="Lee Y.H."/>
            <person name="Lin Y.C."/>
            <person name="Lind M."/>
            <person name="Lindquist E."/>
            <person name="Lombard V."/>
            <person name="Lucas S."/>
            <person name="Lunden K."/>
            <person name="Morin E."/>
            <person name="Murat C."/>
            <person name="Park J."/>
            <person name="Raffaello T."/>
            <person name="Rouze P."/>
            <person name="Salamov A."/>
            <person name="Schmutz J."/>
            <person name="Solheim H."/>
            <person name="Stahlberg J."/>
            <person name="Velez H."/>
            <person name="de Vries R.P."/>
            <person name="Wiebenga A."/>
            <person name="Woodward S."/>
            <person name="Yakovlev I."/>
            <person name="Garbelotto M."/>
            <person name="Martin F."/>
            <person name="Grigoriev I.V."/>
            <person name="Stenlid J."/>
        </authorList>
    </citation>
    <scope>NUCLEOTIDE SEQUENCE [LARGE SCALE GENOMIC DNA]</scope>
    <source>
        <strain evidence="2 3">TC 32-1</strain>
    </source>
</reference>
<evidence type="ECO:0000313" key="3">
    <source>
        <dbReference type="Proteomes" id="UP000030671"/>
    </source>
</evidence>
<evidence type="ECO:0000313" key="2">
    <source>
        <dbReference type="EMBL" id="ETW79035.1"/>
    </source>
</evidence>
<feature type="region of interest" description="Disordered" evidence="1">
    <location>
        <begin position="380"/>
        <end position="411"/>
    </location>
</feature>
<dbReference type="eggNOG" id="KOG4317">
    <property type="taxonomic scope" value="Eukaryota"/>
</dbReference>
<accession>W4K118</accession>
<sequence length="500" mass="53547">MADPTDTNETIITPAQAEAAESVDKIPCGICRRQFSRYPSPLHLPRNPTMLTRPIPSRLAPSRPHPIPLCPQSHSRCSEPFYRAELETDIRAEPSKSAEERARMMELLRRFEADALDDPFADSPDEPDSDPAEAADGDDLERRLAGMDLDGASYEQLWAVLTPSERTKFLTAVRDPSSELAQQLLARQALAEEPLEPWWLAGAPPGPTHPPNPPSLQLAHRPPPKYAPRPALVPLPASLARPPPRAEQRDFPLAYNLVAILIAYAYATRHLAASPLSSLEAPADARALMGRAVPFLVDRRATTRFASLAGVVTDVWSRLGQVRPFFRPERIGGAFVGVFFLFSDWVGGREQGTMTPSAFSLLLRDAATLLAPRRVSVVGFINDDDDDDDDGDGGAPAREDPPADPPASPASRALSDLHALFRPAHPSVAAKVLFYAAQVQGAPPPVLAALAAEVGAKARRVEAESLVGAGVAAGAGATLGRPGSGDGGRPKKAVVTLVDS</sequence>
<dbReference type="PANTHER" id="PTHR15555">
    <property type="entry name" value="ZINC FINGER HIT DOMAIN CONTAINING PROTEIN 2 PROTEIN FON -RELATED"/>
    <property type="match status" value="1"/>
</dbReference>
<gene>
    <name evidence="2" type="ORF">HETIRDRAFT_104350</name>
</gene>
<dbReference type="OrthoDB" id="18412at2759"/>
<feature type="region of interest" description="Disordered" evidence="1">
    <location>
        <begin position="198"/>
        <end position="221"/>
    </location>
</feature>
<dbReference type="AlphaFoldDB" id="W4K118"/>
<dbReference type="STRING" id="747525.W4K118"/>
<dbReference type="HOGENOM" id="CLU_041572_0_0_1"/>
<feature type="region of interest" description="Disordered" evidence="1">
    <location>
        <begin position="474"/>
        <end position="500"/>
    </location>
</feature>
<dbReference type="Proteomes" id="UP000030671">
    <property type="component" value="Unassembled WGS sequence"/>
</dbReference>
<keyword evidence="3" id="KW-1185">Reference proteome</keyword>
<dbReference type="InParanoid" id="W4K118"/>
<dbReference type="EMBL" id="KI925461">
    <property type="protein sequence ID" value="ETW79035.1"/>
    <property type="molecule type" value="Genomic_DNA"/>
</dbReference>
<feature type="compositionally biased region" description="Acidic residues" evidence="1">
    <location>
        <begin position="382"/>
        <end position="392"/>
    </location>
</feature>
<protein>
    <submittedName>
        <fullName evidence="2">Uncharacterized protein</fullName>
    </submittedName>
</protein>
<feature type="region of interest" description="Disordered" evidence="1">
    <location>
        <begin position="117"/>
        <end position="138"/>
    </location>
</feature>
<feature type="compositionally biased region" description="Pro residues" evidence="1">
    <location>
        <begin position="204"/>
        <end position="214"/>
    </location>
</feature>
<dbReference type="InterPro" id="IPR039646">
    <property type="entry name" value="ZNHIT2"/>
</dbReference>
<proteinExistence type="predicted"/>
<dbReference type="GeneID" id="20665993"/>
<dbReference type="KEGG" id="hir:HETIRDRAFT_104350"/>
<dbReference type="RefSeq" id="XP_009549308.1">
    <property type="nucleotide sequence ID" value="XM_009551013.1"/>
</dbReference>
<dbReference type="PANTHER" id="PTHR15555:SF0">
    <property type="entry name" value="ZINC FINGER HIT DOMAIN-CONTAINING PROTEIN 2"/>
    <property type="match status" value="1"/>
</dbReference>
<evidence type="ECO:0000256" key="1">
    <source>
        <dbReference type="SAM" id="MobiDB-lite"/>
    </source>
</evidence>
<organism evidence="2 3">
    <name type="scientific">Heterobasidion irregulare (strain TC 32-1)</name>
    <dbReference type="NCBI Taxonomy" id="747525"/>
    <lineage>
        <taxon>Eukaryota</taxon>
        <taxon>Fungi</taxon>
        <taxon>Dikarya</taxon>
        <taxon>Basidiomycota</taxon>
        <taxon>Agaricomycotina</taxon>
        <taxon>Agaricomycetes</taxon>
        <taxon>Russulales</taxon>
        <taxon>Bondarzewiaceae</taxon>
        <taxon>Heterobasidion</taxon>
        <taxon>Heterobasidion annosum species complex</taxon>
    </lineage>
</organism>